<dbReference type="InterPro" id="IPR020846">
    <property type="entry name" value="MFS_dom"/>
</dbReference>
<feature type="transmembrane region" description="Helical" evidence="5">
    <location>
        <begin position="254"/>
        <end position="271"/>
    </location>
</feature>
<keyword evidence="3 5" id="KW-1133">Transmembrane helix</keyword>
<organism evidence="7 8">
    <name type="scientific">Nocardia testacea</name>
    <dbReference type="NCBI Taxonomy" id="248551"/>
    <lineage>
        <taxon>Bacteria</taxon>
        <taxon>Bacillati</taxon>
        <taxon>Actinomycetota</taxon>
        <taxon>Actinomycetes</taxon>
        <taxon>Mycobacteriales</taxon>
        <taxon>Nocardiaceae</taxon>
        <taxon>Nocardia</taxon>
    </lineage>
</organism>
<dbReference type="SUPFAM" id="SSF103473">
    <property type="entry name" value="MFS general substrate transporter"/>
    <property type="match status" value="1"/>
</dbReference>
<dbReference type="Proteomes" id="UP001611494">
    <property type="component" value="Unassembled WGS sequence"/>
</dbReference>
<dbReference type="Pfam" id="PF07690">
    <property type="entry name" value="MFS_1"/>
    <property type="match status" value="1"/>
</dbReference>
<proteinExistence type="predicted"/>
<dbReference type="PANTHER" id="PTHR42910:SF1">
    <property type="entry name" value="MAJOR FACILITATOR SUPERFAMILY (MFS) PROFILE DOMAIN-CONTAINING PROTEIN"/>
    <property type="match status" value="1"/>
</dbReference>
<feature type="transmembrane region" description="Helical" evidence="5">
    <location>
        <begin position="362"/>
        <end position="386"/>
    </location>
</feature>
<evidence type="ECO:0000313" key="8">
    <source>
        <dbReference type="Proteomes" id="UP001611494"/>
    </source>
</evidence>
<feature type="transmembrane region" description="Helical" evidence="5">
    <location>
        <begin position="221"/>
        <end position="242"/>
    </location>
</feature>
<evidence type="ECO:0000313" key="7">
    <source>
        <dbReference type="EMBL" id="MFI2231356.1"/>
    </source>
</evidence>
<dbReference type="InterPro" id="IPR001958">
    <property type="entry name" value="Tet-R_TetA/multi-R_MdtG-like"/>
</dbReference>
<feature type="transmembrane region" description="Helical" evidence="5">
    <location>
        <begin position="105"/>
        <end position="128"/>
    </location>
</feature>
<dbReference type="InterPro" id="IPR036259">
    <property type="entry name" value="MFS_trans_sf"/>
</dbReference>
<keyword evidence="8" id="KW-1185">Reference proteome</keyword>
<feature type="transmembrane region" description="Helical" evidence="5">
    <location>
        <begin position="44"/>
        <end position="74"/>
    </location>
</feature>
<feature type="domain" description="Major facilitator superfamily (MFS) profile" evidence="6">
    <location>
        <begin position="13"/>
        <end position="396"/>
    </location>
</feature>
<dbReference type="Gene3D" id="1.20.1250.20">
    <property type="entry name" value="MFS general substrate transporter like domains"/>
    <property type="match status" value="1"/>
</dbReference>
<dbReference type="RefSeq" id="WP_397062541.1">
    <property type="nucleotide sequence ID" value="NZ_JBIRYL010000002.1"/>
</dbReference>
<keyword evidence="2 5" id="KW-0812">Transmembrane</keyword>
<evidence type="ECO:0000256" key="2">
    <source>
        <dbReference type="ARBA" id="ARBA00022692"/>
    </source>
</evidence>
<dbReference type="PRINTS" id="PR01035">
    <property type="entry name" value="TCRTETA"/>
</dbReference>
<dbReference type="EMBL" id="JBIRYL010000002">
    <property type="protein sequence ID" value="MFI2231356.1"/>
    <property type="molecule type" value="Genomic_DNA"/>
</dbReference>
<feature type="transmembrane region" description="Helical" evidence="5">
    <location>
        <begin position="81"/>
        <end position="99"/>
    </location>
</feature>
<dbReference type="InterPro" id="IPR011701">
    <property type="entry name" value="MFS"/>
</dbReference>
<dbReference type="CDD" id="cd17324">
    <property type="entry name" value="MFS_NepI_like"/>
    <property type="match status" value="1"/>
</dbReference>
<name>A0ABW7VXQ0_9NOCA</name>
<feature type="transmembrane region" description="Helical" evidence="5">
    <location>
        <begin position="283"/>
        <end position="315"/>
    </location>
</feature>
<feature type="transmembrane region" description="Helical" evidence="5">
    <location>
        <begin position="12"/>
        <end position="32"/>
    </location>
</feature>
<feature type="transmembrane region" description="Helical" evidence="5">
    <location>
        <begin position="140"/>
        <end position="161"/>
    </location>
</feature>
<feature type="transmembrane region" description="Helical" evidence="5">
    <location>
        <begin position="167"/>
        <end position="186"/>
    </location>
</feature>
<gene>
    <name evidence="7" type="ORF">ACH49Z_16040</name>
</gene>
<accession>A0ABW7VXQ0</accession>
<dbReference type="PANTHER" id="PTHR42910">
    <property type="entry name" value="TRANSPORTER SCO4007-RELATED"/>
    <property type="match status" value="1"/>
</dbReference>
<evidence type="ECO:0000256" key="1">
    <source>
        <dbReference type="ARBA" id="ARBA00004651"/>
    </source>
</evidence>
<protein>
    <submittedName>
        <fullName evidence="7">MFS transporter</fullName>
    </submittedName>
</protein>
<keyword evidence="4 5" id="KW-0472">Membrane</keyword>
<sequence length="398" mass="39579">MTTIVSTREGIVGTATVTFMSIAAALGTATIYPLQPAVAEVSGALGVTIAAMGVALACGPVGYMVGLALLVPLVDRFSPRVVLAVQFVALTAALVLTAVSGTVWLIGLAMLVTGACSSVGAGLSSVVGRSAPPARRSTSLGIVTAGISAGILGGRILGGWLSDLVGWRNMLLLAAAACIVVAAVCLRTLPASKGSVTQGYLAALVSTPGLFRRSRVLRGGAARGALWFFAFCAVWSGIAVALSEPPLSLSAEQIGLYGLAGVSGIFATRLAGRWTDRVGPRPVILAGLVTAGPSCVILVCGLSSVAVTLVALALFDAGLFAAQVANQTTILAVNPQAPAQFNGAYMLVYFIGGSLGTGFGTAAVAGAGWSVCLAVCGAAIAAAGVLTRSMGRGDTDGL</sequence>
<reference evidence="7 8" key="1">
    <citation type="submission" date="2024-10" db="EMBL/GenBank/DDBJ databases">
        <title>The Natural Products Discovery Center: Release of the First 8490 Sequenced Strains for Exploring Actinobacteria Biosynthetic Diversity.</title>
        <authorList>
            <person name="Kalkreuter E."/>
            <person name="Kautsar S.A."/>
            <person name="Yang D."/>
            <person name="Bader C.D."/>
            <person name="Teijaro C.N."/>
            <person name="Fluegel L."/>
            <person name="Davis C.M."/>
            <person name="Simpson J.R."/>
            <person name="Lauterbach L."/>
            <person name="Steele A.D."/>
            <person name="Gui C."/>
            <person name="Meng S."/>
            <person name="Li G."/>
            <person name="Viehrig K."/>
            <person name="Ye F."/>
            <person name="Su P."/>
            <person name="Kiefer A.F."/>
            <person name="Nichols A."/>
            <person name="Cepeda A.J."/>
            <person name="Yan W."/>
            <person name="Fan B."/>
            <person name="Jiang Y."/>
            <person name="Adhikari A."/>
            <person name="Zheng C.-J."/>
            <person name="Schuster L."/>
            <person name="Cowan T.M."/>
            <person name="Smanski M.J."/>
            <person name="Chevrette M.G."/>
            <person name="De Carvalho L.P.S."/>
            <person name="Shen B."/>
        </authorList>
    </citation>
    <scope>NUCLEOTIDE SEQUENCE [LARGE SCALE GENOMIC DNA]</scope>
    <source>
        <strain evidence="7 8">NPDC019377</strain>
    </source>
</reference>
<evidence type="ECO:0000256" key="4">
    <source>
        <dbReference type="ARBA" id="ARBA00023136"/>
    </source>
</evidence>
<evidence type="ECO:0000259" key="6">
    <source>
        <dbReference type="PROSITE" id="PS50850"/>
    </source>
</evidence>
<comment type="subcellular location">
    <subcellularLocation>
        <location evidence="1">Cell membrane</location>
        <topology evidence="1">Multi-pass membrane protein</topology>
    </subcellularLocation>
</comment>
<evidence type="ECO:0000256" key="3">
    <source>
        <dbReference type="ARBA" id="ARBA00022989"/>
    </source>
</evidence>
<dbReference type="PROSITE" id="PS50850">
    <property type="entry name" value="MFS"/>
    <property type="match status" value="1"/>
</dbReference>
<comment type="caution">
    <text evidence="7">The sequence shown here is derived from an EMBL/GenBank/DDBJ whole genome shotgun (WGS) entry which is preliminary data.</text>
</comment>
<evidence type="ECO:0000256" key="5">
    <source>
        <dbReference type="SAM" id="Phobius"/>
    </source>
</evidence>